<evidence type="ECO:0000313" key="2">
    <source>
        <dbReference type="EMBL" id="SMC71669.1"/>
    </source>
</evidence>
<dbReference type="AlphaFoldDB" id="A0A1W2BFI0"/>
<accession>A0A1W2BFI0</accession>
<evidence type="ECO:0000313" key="3">
    <source>
        <dbReference type="Proteomes" id="UP000192708"/>
    </source>
</evidence>
<feature type="domain" description="MaoC-like" evidence="1">
    <location>
        <begin position="14"/>
        <end position="125"/>
    </location>
</feature>
<evidence type="ECO:0000259" key="1">
    <source>
        <dbReference type="Pfam" id="PF01575"/>
    </source>
</evidence>
<dbReference type="EMBL" id="FWXJ01000013">
    <property type="protein sequence ID" value="SMC71669.1"/>
    <property type="molecule type" value="Genomic_DNA"/>
</dbReference>
<dbReference type="CDD" id="cd03450">
    <property type="entry name" value="NodN"/>
    <property type="match status" value="1"/>
</dbReference>
<dbReference type="InterPro" id="IPR029069">
    <property type="entry name" value="HotDog_dom_sf"/>
</dbReference>
<organism evidence="2 3">
    <name type="scientific">Polynucleobacter kasalickyi</name>
    <dbReference type="NCBI Taxonomy" id="1938817"/>
    <lineage>
        <taxon>Bacteria</taxon>
        <taxon>Pseudomonadati</taxon>
        <taxon>Pseudomonadota</taxon>
        <taxon>Betaproteobacteria</taxon>
        <taxon>Burkholderiales</taxon>
        <taxon>Burkholderiaceae</taxon>
        <taxon>Polynucleobacter</taxon>
    </lineage>
</organism>
<dbReference type="InterPro" id="IPR002539">
    <property type="entry name" value="MaoC-like_dom"/>
</dbReference>
<dbReference type="SUPFAM" id="SSF54637">
    <property type="entry name" value="Thioesterase/thiol ester dehydrase-isomerase"/>
    <property type="match status" value="1"/>
</dbReference>
<dbReference type="PANTHER" id="PTHR42993">
    <property type="entry name" value="MAOC-LIKE DEHYDRATASE DOMAIN-CONTAINING PROTEIN"/>
    <property type="match status" value="1"/>
</dbReference>
<dbReference type="STRING" id="1938817.SAMN06296008_11313"/>
<sequence>MLVTRFKDVSELKESIGREVGVSDWLQIDQDRIDQFAKATDDFQWIHTDPVRAAKESPFGKTIAHGFLSLSLIPHFMYSCLFFEHSQLTVNYGLNKLRFTSPVLVGSKLRAIFKTIQVTDINQGVQIEWLVTLEIEGQEKPALVGSFLIIVYHA</sequence>
<gene>
    <name evidence="2" type="ORF">SAMN06296008_11313</name>
</gene>
<keyword evidence="3" id="KW-1185">Reference proteome</keyword>
<proteinExistence type="predicted"/>
<dbReference type="InterPro" id="IPR039375">
    <property type="entry name" value="NodN-like"/>
</dbReference>
<dbReference type="Proteomes" id="UP000192708">
    <property type="component" value="Unassembled WGS sequence"/>
</dbReference>
<protein>
    <submittedName>
        <fullName evidence="2">Acyl dehydratase</fullName>
    </submittedName>
</protein>
<dbReference type="OrthoDB" id="9801735at2"/>
<reference evidence="2 3" key="1">
    <citation type="submission" date="2017-04" db="EMBL/GenBank/DDBJ databases">
        <authorList>
            <person name="Afonso C.L."/>
            <person name="Miller P.J."/>
            <person name="Scott M.A."/>
            <person name="Spackman E."/>
            <person name="Goraichik I."/>
            <person name="Dimitrov K.M."/>
            <person name="Suarez D.L."/>
            <person name="Swayne D.E."/>
        </authorList>
    </citation>
    <scope>NUCLEOTIDE SEQUENCE [LARGE SCALE GENOMIC DNA]</scope>
    <source>
        <strain evidence="2 3">VK13</strain>
    </source>
</reference>
<dbReference type="PANTHER" id="PTHR42993:SF1">
    <property type="entry name" value="MAOC-LIKE DEHYDRATASE DOMAIN-CONTAINING PROTEIN"/>
    <property type="match status" value="1"/>
</dbReference>
<dbReference type="Gene3D" id="3.10.129.10">
    <property type="entry name" value="Hotdog Thioesterase"/>
    <property type="match status" value="1"/>
</dbReference>
<name>A0A1W2BFI0_9BURK</name>
<dbReference type="RefSeq" id="WP_084284957.1">
    <property type="nucleotide sequence ID" value="NZ_FWXJ01000013.1"/>
</dbReference>
<dbReference type="Pfam" id="PF01575">
    <property type="entry name" value="MaoC_dehydratas"/>
    <property type="match status" value="1"/>
</dbReference>